<dbReference type="Proteomes" id="UP000298493">
    <property type="component" value="Unassembled WGS sequence"/>
</dbReference>
<evidence type="ECO:0000256" key="2">
    <source>
        <dbReference type="SAM" id="Phobius"/>
    </source>
</evidence>
<keyword evidence="2" id="KW-1133">Transmembrane helix</keyword>
<feature type="transmembrane region" description="Helical" evidence="2">
    <location>
        <begin position="100"/>
        <end position="125"/>
    </location>
</feature>
<comment type="caution">
    <text evidence="3">The sequence shown here is derived from an EMBL/GenBank/DDBJ whole genome shotgun (WGS) entry which is preliminary data.</text>
</comment>
<dbReference type="AlphaFoldDB" id="A0A4Z1P507"/>
<evidence type="ECO:0000313" key="4">
    <source>
        <dbReference type="Proteomes" id="UP000298493"/>
    </source>
</evidence>
<keyword evidence="4" id="KW-1185">Reference proteome</keyword>
<name>A0A4Z1P507_9PEZI</name>
<reference evidence="3 4" key="1">
    <citation type="submission" date="2019-04" db="EMBL/GenBank/DDBJ databases">
        <title>High contiguity whole genome sequence and gene annotation resource for two Venturia nashicola isolates.</title>
        <authorList>
            <person name="Prokchorchik M."/>
            <person name="Won K."/>
            <person name="Lee Y."/>
            <person name="Choi E.D."/>
            <person name="Segonzac C."/>
            <person name="Sohn K.H."/>
        </authorList>
    </citation>
    <scope>NUCLEOTIDE SEQUENCE [LARGE SCALE GENOMIC DNA]</scope>
    <source>
        <strain evidence="3 4">PRI2</strain>
    </source>
</reference>
<dbReference type="EMBL" id="SNSC02000012">
    <property type="protein sequence ID" value="TID19433.1"/>
    <property type="molecule type" value="Genomic_DNA"/>
</dbReference>
<evidence type="ECO:0000256" key="1">
    <source>
        <dbReference type="SAM" id="MobiDB-lite"/>
    </source>
</evidence>
<proteinExistence type="predicted"/>
<accession>A0A4Z1P507</accession>
<sequence>MISCASRMAALTLSGDGVKFFDRRREPTSLRSQPVQPGVPGVPGVPGQPVRSGLGSLAAIPDDKSTACCTQDPRGVPVPQYSTMVSVPIQYYGIRVCTVLWYPCLYSTMVPVLVSVLQIAMFYYAERRRSCPYHIPGRLLYGTHLRTATNQPRTSHELATSQPRASQEPATNQPRIIHGSTQTTSASNLFHHPPSTIHLNLQISRLLRAHTMSLTGQPWPTLLQDQPPVVATVHASSSLRYTRSEDAPFLAIFAYNLECRYKQVQFANLAYLGSNH</sequence>
<keyword evidence="2" id="KW-0472">Membrane</keyword>
<protein>
    <submittedName>
        <fullName evidence="3">Uncharacterized protein</fullName>
    </submittedName>
</protein>
<keyword evidence="2" id="KW-0812">Transmembrane</keyword>
<feature type="region of interest" description="Disordered" evidence="1">
    <location>
        <begin position="150"/>
        <end position="172"/>
    </location>
</feature>
<gene>
    <name evidence="3" type="ORF">E6O75_ATG06771</name>
</gene>
<organism evidence="3 4">
    <name type="scientific">Venturia nashicola</name>
    <dbReference type="NCBI Taxonomy" id="86259"/>
    <lineage>
        <taxon>Eukaryota</taxon>
        <taxon>Fungi</taxon>
        <taxon>Dikarya</taxon>
        <taxon>Ascomycota</taxon>
        <taxon>Pezizomycotina</taxon>
        <taxon>Dothideomycetes</taxon>
        <taxon>Pleosporomycetidae</taxon>
        <taxon>Venturiales</taxon>
        <taxon>Venturiaceae</taxon>
        <taxon>Venturia</taxon>
    </lineage>
</organism>
<evidence type="ECO:0000313" key="3">
    <source>
        <dbReference type="EMBL" id="TID19433.1"/>
    </source>
</evidence>